<dbReference type="Proteomes" id="UP000032247">
    <property type="component" value="Unassembled WGS sequence"/>
</dbReference>
<accession>A0A0D1ILA4</accession>
<organism evidence="1 2">
    <name type="scientific">Bacillus subtilis</name>
    <dbReference type="NCBI Taxonomy" id="1423"/>
    <lineage>
        <taxon>Bacteria</taxon>
        <taxon>Bacillati</taxon>
        <taxon>Bacillota</taxon>
        <taxon>Bacilli</taxon>
        <taxon>Bacillales</taxon>
        <taxon>Bacillaceae</taxon>
        <taxon>Bacillus</taxon>
    </lineage>
</organism>
<proteinExistence type="predicted"/>
<name>A0A0D1ILA4_BACIU</name>
<evidence type="ECO:0000313" key="1">
    <source>
        <dbReference type="EMBL" id="KIU09913.1"/>
    </source>
</evidence>
<evidence type="ECO:0000313" key="2">
    <source>
        <dbReference type="Proteomes" id="UP000032247"/>
    </source>
</evidence>
<dbReference type="EMBL" id="JXBC01000006">
    <property type="protein sequence ID" value="KIU09913.1"/>
    <property type="molecule type" value="Genomic_DNA"/>
</dbReference>
<gene>
    <name evidence="1" type="ORF">SC09_Contig28orf00032</name>
</gene>
<comment type="caution">
    <text evidence="1">The sequence shown here is derived from an EMBL/GenBank/DDBJ whole genome shotgun (WGS) entry which is preliminary data.</text>
</comment>
<reference evidence="1 2" key="1">
    <citation type="submission" date="2014-12" db="EMBL/GenBank/DDBJ databases">
        <title>Comparative genome analysis of Bacillus coagulans HM-08, Clostridium butyricum HM-68, Bacillus subtilis HM-66 and Bacillus licheniformis BL-09.</title>
        <authorList>
            <person name="Zhang H."/>
        </authorList>
    </citation>
    <scope>NUCLEOTIDE SEQUENCE [LARGE SCALE GENOMIC DNA]</scope>
    <source>
        <strain evidence="1 2">HM-66</strain>
    </source>
</reference>
<protein>
    <submittedName>
        <fullName evidence="1">Uncharacterized protein</fullName>
    </submittedName>
</protein>
<dbReference type="PATRIC" id="fig|1423.173.peg.3358"/>
<sequence length="116" mass="13878">MNISQYEKLKKHLSDEDTGPFTLNEFSFYMKEDDRYIQIPVFELKLSAQTCDIHLRFEDISASKLDDLESIDAVELEIEPTDDQWERLRYYVYDQEDQMSFYCGGWDVIKCDKKSH</sequence>
<dbReference type="AlphaFoldDB" id="A0A0D1ILA4"/>